<evidence type="ECO:0000313" key="5">
    <source>
        <dbReference type="Proteomes" id="UP000828390"/>
    </source>
</evidence>
<evidence type="ECO:0000256" key="1">
    <source>
        <dbReference type="ARBA" id="ARBA00004613"/>
    </source>
</evidence>
<name>A0A9D4QL96_DREPO</name>
<dbReference type="Pfam" id="PF00386">
    <property type="entry name" value="C1q"/>
    <property type="match status" value="1"/>
</dbReference>
<comment type="caution">
    <text evidence="4">The sequence shown here is derived from an EMBL/GenBank/DDBJ whole genome shotgun (WGS) entry which is preliminary data.</text>
</comment>
<dbReference type="EMBL" id="JAIWYP010000004">
    <property type="protein sequence ID" value="KAH3835169.1"/>
    <property type="molecule type" value="Genomic_DNA"/>
</dbReference>
<dbReference type="AlphaFoldDB" id="A0A9D4QL96"/>
<keyword evidence="2" id="KW-0964">Secreted</keyword>
<dbReference type="InterPro" id="IPR050392">
    <property type="entry name" value="Collagen/C1q_domain"/>
</dbReference>
<dbReference type="PANTHER" id="PTHR15427:SF50">
    <property type="entry name" value="COMPLEMENT C1Q TUMOR NECROSIS FACTOR-RELATED PROTEIN 2-LIKE"/>
    <property type="match status" value="1"/>
</dbReference>
<dbReference type="PROSITE" id="PS50871">
    <property type="entry name" value="C1Q"/>
    <property type="match status" value="1"/>
</dbReference>
<evidence type="ECO:0000313" key="4">
    <source>
        <dbReference type="EMBL" id="KAH3835169.1"/>
    </source>
</evidence>
<dbReference type="InterPro" id="IPR001073">
    <property type="entry name" value="C1q_dom"/>
</dbReference>
<dbReference type="GO" id="GO:0005576">
    <property type="term" value="C:extracellular region"/>
    <property type="evidence" value="ECO:0007669"/>
    <property type="project" value="UniProtKB-SubCell"/>
</dbReference>
<reference evidence="4" key="1">
    <citation type="journal article" date="2019" name="bioRxiv">
        <title>The Genome of the Zebra Mussel, Dreissena polymorpha: A Resource for Invasive Species Research.</title>
        <authorList>
            <person name="McCartney M.A."/>
            <person name="Auch B."/>
            <person name="Kono T."/>
            <person name="Mallez S."/>
            <person name="Zhang Y."/>
            <person name="Obille A."/>
            <person name="Becker A."/>
            <person name="Abrahante J.E."/>
            <person name="Garbe J."/>
            <person name="Badalamenti J.P."/>
            <person name="Herman A."/>
            <person name="Mangelson H."/>
            <person name="Liachko I."/>
            <person name="Sullivan S."/>
            <person name="Sone E.D."/>
            <person name="Koren S."/>
            <person name="Silverstein K.A.T."/>
            <person name="Beckman K.B."/>
            <person name="Gohl D.M."/>
        </authorList>
    </citation>
    <scope>NUCLEOTIDE SEQUENCE</scope>
    <source>
        <strain evidence="4">Duluth1</strain>
        <tissue evidence="4">Whole animal</tissue>
    </source>
</reference>
<protein>
    <recommendedName>
        <fullName evidence="3">C1q domain-containing protein</fullName>
    </recommendedName>
</protein>
<sequence length="232" mass="26335">MKVSDLEHCRDRISFLEDEIVRQSEQFKTMCTKQSEPKNLQQKTLFSFVSETEVATEHESNTTGKQHNRTKALSDSIILNELTKLYETKSKRNKRSIAGEIAFSAYLSNPIPRLAEGHVIKCDKTILNDGGAYNVYTGIFNASVDGVYMFSFSINSYTETHVKLVVDGANTADVVSDPYQTRITYEIMASNTILVRLSKGQSVWMEEYKNADWMLASYDDVRFVTFAGLLVY</sequence>
<organism evidence="4 5">
    <name type="scientific">Dreissena polymorpha</name>
    <name type="common">Zebra mussel</name>
    <name type="synonym">Mytilus polymorpha</name>
    <dbReference type="NCBI Taxonomy" id="45954"/>
    <lineage>
        <taxon>Eukaryota</taxon>
        <taxon>Metazoa</taxon>
        <taxon>Spiralia</taxon>
        <taxon>Lophotrochozoa</taxon>
        <taxon>Mollusca</taxon>
        <taxon>Bivalvia</taxon>
        <taxon>Autobranchia</taxon>
        <taxon>Heteroconchia</taxon>
        <taxon>Euheterodonta</taxon>
        <taxon>Imparidentia</taxon>
        <taxon>Neoheterodontei</taxon>
        <taxon>Myida</taxon>
        <taxon>Dreissenoidea</taxon>
        <taxon>Dreissenidae</taxon>
        <taxon>Dreissena</taxon>
    </lineage>
</organism>
<dbReference type="SUPFAM" id="SSF49842">
    <property type="entry name" value="TNF-like"/>
    <property type="match status" value="1"/>
</dbReference>
<reference evidence="4" key="2">
    <citation type="submission" date="2020-11" db="EMBL/GenBank/DDBJ databases">
        <authorList>
            <person name="McCartney M.A."/>
            <person name="Auch B."/>
            <person name="Kono T."/>
            <person name="Mallez S."/>
            <person name="Becker A."/>
            <person name="Gohl D.M."/>
            <person name="Silverstein K.A.T."/>
            <person name="Koren S."/>
            <person name="Bechman K.B."/>
            <person name="Herman A."/>
            <person name="Abrahante J.E."/>
            <person name="Garbe J."/>
        </authorList>
    </citation>
    <scope>NUCLEOTIDE SEQUENCE</scope>
    <source>
        <strain evidence="4">Duluth1</strain>
        <tissue evidence="4">Whole animal</tissue>
    </source>
</reference>
<keyword evidence="5" id="KW-1185">Reference proteome</keyword>
<dbReference type="PANTHER" id="PTHR15427">
    <property type="entry name" value="EMILIN ELASTIN MICROFIBRIL INTERFACE-LOCATED PROTEIN ELASTIN MICROFIBRIL INTERFACER"/>
    <property type="match status" value="1"/>
</dbReference>
<dbReference type="InterPro" id="IPR008983">
    <property type="entry name" value="Tumour_necrosis_fac-like_dom"/>
</dbReference>
<proteinExistence type="predicted"/>
<gene>
    <name evidence="4" type="ORF">DPMN_108516</name>
</gene>
<feature type="domain" description="C1q" evidence="3">
    <location>
        <begin position="96"/>
        <end position="232"/>
    </location>
</feature>
<dbReference type="Gene3D" id="2.60.120.40">
    <property type="match status" value="1"/>
</dbReference>
<accession>A0A9D4QL96</accession>
<dbReference type="Proteomes" id="UP000828390">
    <property type="component" value="Unassembled WGS sequence"/>
</dbReference>
<dbReference type="SMART" id="SM00110">
    <property type="entry name" value="C1Q"/>
    <property type="match status" value="1"/>
</dbReference>
<dbReference type="PRINTS" id="PR00007">
    <property type="entry name" value="COMPLEMNTC1Q"/>
</dbReference>
<evidence type="ECO:0000256" key="2">
    <source>
        <dbReference type="ARBA" id="ARBA00022525"/>
    </source>
</evidence>
<comment type="subcellular location">
    <subcellularLocation>
        <location evidence="1">Secreted</location>
    </subcellularLocation>
</comment>
<evidence type="ECO:0000259" key="3">
    <source>
        <dbReference type="PROSITE" id="PS50871"/>
    </source>
</evidence>